<dbReference type="InterPro" id="IPR039421">
    <property type="entry name" value="Type_1_exporter"/>
</dbReference>
<evidence type="ECO:0000256" key="5">
    <source>
        <dbReference type="ARBA" id="ARBA00022989"/>
    </source>
</evidence>
<dbReference type="GO" id="GO:0005886">
    <property type="term" value="C:plasma membrane"/>
    <property type="evidence" value="ECO:0007669"/>
    <property type="project" value="UniProtKB-SubCell"/>
</dbReference>
<dbReference type="GO" id="GO:0005524">
    <property type="term" value="F:ATP binding"/>
    <property type="evidence" value="ECO:0007669"/>
    <property type="project" value="UniProtKB-KW"/>
</dbReference>
<accession>A0A1G6NSR1</accession>
<evidence type="ECO:0000313" key="11">
    <source>
        <dbReference type="Proteomes" id="UP000199322"/>
    </source>
</evidence>
<evidence type="ECO:0000259" key="9">
    <source>
        <dbReference type="PROSITE" id="PS50929"/>
    </source>
</evidence>
<dbReference type="Gene3D" id="3.40.50.300">
    <property type="entry name" value="P-loop containing nucleotide triphosphate hydrolases"/>
    <property type="match status" value="1"/>
</dbReference>
<dbReference type="SMART" id="SM00382">
    <property type="entry name" value="AAA"/>
    <property type="match status" value="1"/>
</dbReference>
<dbReference type="InterPro" id="IPR003593">
    <property type="entry name" value="AAA+_ATPase"/>
</dbReference>
<dbReference type="Pfam" id="PF00664">
    <property type="entry name" value="ABC_membrane"/>
    <property type="match status" value="1"/>
</dbReference>
<dbReference type="GO" id="GO:0016887">
    <property type="term" value="F:ATP hydrolysis activity"/>
    <property type="evidence" value="ECO:0007669"/>
    <property type="project" value="InterPro"/>
</dbReference>
<organism evidence="10 11">
    <name type="scientific">Geotoga petraea</name>
    <dbReference type="NCBI Taxonomy" id="28234"/>
    <lineage>
        <taxon>Bacteria</taxon>
        <taxon>Thermotogati</taxon>
        <taxon>Thermotogota</taxon>
        <taxon>Thermotogae</taxon>
        <taxon>Petrotogales</taxon>
        <taxon>Petrotogaceae</taxon>
        <taxon>Geotoga</taxon>
    </lineage>
</organism>
<proteinExistence type="predicted"/>
<dbReference type="EMBL" id="FMYV01000006">
    <property type="protein sequence ID" value="SDC70317.1"/>
    <property type="molecule type" value="Genomic_DNA"/>
</dbReference>
<feature type="transmembrane region" description="Helical" evidence="7">
    <location>
        <begin position="56"/>
        <end position="76"/>
    </location>
</feature>
<dbReference type="RefSeq" id="WP_091404648.1">
    <property type="nucleotide sequence ID" value="NZ_FMYV01000006.1"/>
</dbReference>
<dbReference type="InterPro" id="IPR036640">
    <property type="entry name" value="ABC1_TM_sf"/>
</dbReference>
<feature type="transmembrane region" description="Helical" evidence="7">
    <location>
        <begin position="263"/>
        <end position="282"/>
    </location>
</feature>
<keyword evidence="3" id="KW-0547">Nucleotide-binding</keyword>
<dbReference type="Pfam" id="PF00005">
    <property type="entry name" value="ABC_tran"/>
    <property type="match status" value="1"/>
</dbReference>
<keyword evidence="6 7" id="KW-0472">Membrane</keyword>
<keyword evidence="5 7" id="KW-1133">Transmembrane helix</keyword>
<dbReference type="InterPro" id="IPR011527">
    <property type="entry name" value="ABC1_TM_dom"/>
</dbReference>
<dbReference type="Proteomes" id="UP000199322">
    <property type="component" value="Unassembled WGS sequence"/>
</dbReference>
<dbReference type="Gene3D" id="1.20.1560.10">
    <property type="entry name" value="ABC transporter type 1, transmembrane domain"/>
    <property type="match status" value="1"/>
</dbReference>
<reference evidence="10 11" key="1">
    <citation type="submission" date="2016-10" db="EMBL/GenBank/DDBJ databases">
        <authorList>
            <person name="de Groot N.N."/>
        </authorList>
    </citation>
    <scope>NUCLEOTIDE SEQUENCE [LARGE SCALE GENOMIC DNA]</scope>
    <source>
        <strain evidence="10 11">WG14</strain>
    </source>
</reference>
<dbReference type="GO" id="GO:0034040">
    <property type="term" value="F:ATPase-coupled lipid transmembrane transporter activity"/>
    <property type="evidence" value="ECO:0007669"/>
    <property type="project" value="TreeGrafter"/>
</dbReference>
<feature type="transmembrane region" description="Helical" evidence="7">
    <location>
        <begin position="152"/>
        <end position="172"/>
    </location>
</feature>
<feature type="transmembrane region" description="Helical" evidence="7">
    <location>
        <begin position="237"/>
        <end position="257"/>
    </location>
</feature>
<evidence type="ECO:0000313" key="10">
    <source>
        <dbReference type="EMBL" id="SDC70317.1"/>
    </source>
</evidence>
<feature type="domain" description="ABC transmembrane type-1" evidence="9">
    <location>
        <begin position="16"/>
        <end position="297"/>
    </location>
</feature>
<feature type="transmembrane region" description="Helical" evidence="7">
    <location>
        <begin position="126"/>
        <end position="146"/>
    </location>
</feature>
<dbReference type="InterPro" id="IPR027417">
    <property type="entry name" value="P-loop_NTPase"/>
</dbReference>
<dbReference type="AlphaFoldDB" id="A0A1G6NSR1"/>
<evidence type="ECO:0000256" key="4">
    <source>
        <dbReference type="ARBA" id="ARBA00022840"/>
    </source>
</evidence>
<feature type="domain" description="ABC transporter" evidence="8">
    <location>
        <begin position="327"/>
        <end position="529"/>
    </location>
</feature>
<dbReference type="PANTHER" id="PTHR24221">
    <property type="entry name" value="ATP-BINDING CASSETTE SUB-FAMILY B"/>
    <property type="match status" value="1"/>
</dbReference>
<evidence type="ECO:0000256" key="7">
    <source>
        <dbReference type="SAM" id="Phobius"/>
    </source>
</evidence>
<dbReference type="SUPFAM" id="SSF52540">
    <property type="entry name" value="P-loop containing nucleoside triphosphate hydrolases"/>
    <property type="match status" value="1"/>
</dbReference>
<evidence type="ECO:0000256" key="2">
    <source>
        <dbReference type="ARBA" id="ARBA00022692"/>
    </source>
</evidence>
<dbReference type="CDD" id="cd03228">
    <property type="entry name" value="ABCC_MRP_Like"/>
    <property type="match status" value="1"/>
</dbReference>
<dbReference type="GO" id="GO:0140359">
    <property type="term" value="F:ABC-type transporter activity"/>
    <property type="evidence" value="ECO:0007669"/>
    <property type="project" value="InterPro"/>
</dbReference>
<comment type="subcellular location">
    <subcellularLocation>
        <location evidence="1">Cell membrane</location>
        <topology evidence="1">Multi-pass membrane protein</topology>
    </subcellularLocation>
</comment>
<dbReference type="PANTHER" id="PTHR24221:SF654">
    <property type="entry name" value="ATP-BINDING CASSETTE SUB-FAMILY B MEMBER 6"/>
    <property type="match status" value="1"/>
</dbReference>
<feature type="transmembrane region" description="Helical" evidence="7">
    <location>
        <begin position="12"/>
        <end position="32"/>
    </location>
</feature>
<dbReference type="InterPro" id="IPR017871">
    <property type="entry name" value="ABC_transporter-like_CS"/>
</dbReference>
<keyword evidence="2 7" id="KW-0812">Transmembrane</keyword>
<name>A0A1G6NSR1_9BACT</name>
<protein>
    <submittedName>
        <fullName evidence="10">ABC-type bacteriocin/lantibiotic exporter, contains an N-terminal double-glycine peptidase domain</fullName>
    </submittedName>
</protein>
<dbReference type="PROSITE" id="PS00211">
    <property type="entry name" value="ABC_TRANSPORTER_1"/>
    <property type="match status" value="1"/>
</dbReference>
<evidence type="ECO:0000256" key="6">
    <source>
        <dbReference type="ARBA" id="ARBA00023136"/>
    </source>
</evidence>
<dbReference type="InterPro" id="IPR003439">
    <property type="entry name" value="ABC_transporter-like_ATP-bd"/>
</dbReference>
<dbReference type="PROSITE" id="PS50929">
    <property type="entry name" value="ABC_TM1F"/>
    <property type="match status" value="1"/>
</dbReference>
<dbReference type="STRING" id="28234.SAMN04488588_1631"/>
<dbReference type="SUPFAM" id="SSF90123">
    <property type="entry name" value="ABC transporter transmembrane region"/>
    <property type="match status" value="1"/>
</dbReference>
<gene>
    <name evidence="10" type="ORF">SAMN04488588_1631</name>
</gene>
<dbReference type="PROSITE" id="PS50893">
    <property type="entry name" value="ABC_TRANSPORTER_2"/>
    <property type="match status" value="1"/>
</dbReference>
<evidence type="ECO:0000256" key="3">
    <source>
        <dbReference type="ARBA" id="ARBA00022741"/>
    </source>
</evidence>
<keyword evidence="4" id="KW-0067">ATP-binding</keyword>
<keyword evidence="11" id="KW-1185">Reference proteome</keyword>
<evidence type="ECO:0000259" key="8">
    <source>
        <dbReference type="PROSITE" id="PS50893"/>
    </source>
</evidence>
<sequence>MNKFKIYIKNNKLNSIIAFISSILLGILSFVLSEKLKLFFNEGIIENKLNVIEENLFIIFIIFLFVFILNILSSVINNLMNWRGAKNYNVFYAKKLFKTDYNYFLNKTSAAIWTNLNMSSMKVSGFYTSIIYMSTKIIEMTIYFYILIKINIFAGVFTLIAIPLILLTTLGVKNKMSEYQMKMLEKSRELSSTAIESFSSVKNIKVKNAYHFFLEKIRAKNEELNKAVIKSAVVENYWSYVSSLINSLVPITIIYLIMKFTNLLNISVGNIIVLYSFIPLFLSSFKSFYSLIMEFFSSKPYLKSLDELEKLDQENVEGIYIDNFESLETKDLKIKISEGRLLDIPDMNIKKGEKILVSGESGIGKSSFFETLLKLRNDYSGEIKINGIDLKKISSKSVRNIVGISFQGQEVYSGSIKENILLGKNEEDLSEIIEISELNEILNYKSEKRINNNVLSGGEKSRISLAQNLFKNPDLILIDESLSSVDEITESKILNKILSKFKNKTILCISHRNSSLKNFDREIKIGNNS</sequence>
<evidence type="ECO:0000256" key="1">
    <source>
        <dbReference type="ARBA" id="ARBA00004651"/>
    </source>
</evidence>